<dbReference type="Proteomes" id="UP000539313">
    <property type="component" value="Unassembled WGS sequence"/>
</dbReference>
<protein>
    <submittedName>
        <fullName evidence="1">Uncharacterized protein</fullName>
    </submittedName>
</protein>
<comment type="caution">
    <text evidence="1">The sequence shown here is derived from an EMBL/GenBank/DDBJ whole genome shotgun (WGS) entry which is preliminary data.</text>
</comment>
<evidence type="ECO:0000313" key="2">
    <source>
        <dbReference type="Proteomes" id="UP000539313"/>
    </source>
</evidence>
<keyword evidence="2" id="KW-1185">Reference proteome</keyword>
<sequence length="45" mass="5229">MIPGAPEPCTRSHWTLHLRSLKATRERARVAVREEAFKIARNERS</sequence>
<reference evidence="1 2" key="1">
    <citation type="submission" date="2020-08" db="EMBL/GenBank/DDBJ databases">
        <title>Sequencing the genomes of 1000 actinobacteria strains.</title>
        <authorList>
            <person name="Klenk H.-P."/>
        </authorList>
    </citation>
    <scope>NUCLEOTIDE SEQUENCE [LARGE SCALE GENOMIC DNA]</scope>
    <source>
        <strain evidence="1 2">DSM 45823</strain>
    </source>
</reference>
<proteinExistence type="predicted"/>
<accession>A0A7W3MT60</accession>
<organism evidence="1 2">
    <name type="scientific">Thermomonospora cellulosilytica</name>
    <dbReference type="NCBI Taxonomy" id="1411118"/>
    <lineage>
        <taxon>Bacteria</taxon>
        <taxon>Bacillati</taxon>
        <taxon>Actinomycetota</taxon>
        <taxon>Actinomycetes</taxon>
        <taxon>Streptosporangiales</taxon>
        <taxon>Thermomonosporaceae</taxon>
        <taxon>Thermomonospora</taxon>
    </lineage>
</organism>
<name>A0A7W3MT60_9ACTN</name>
<gene>
    <name evidence="1" type="ORF">HNR21_000317</name>
</gene>
<dbReference type="AlphaFoldDB" id="A0A7W3MT60"/>
<dbReference type="EMBL" id="JACJII010000001">
    <property type="protein sequence ID" value="MBA9001435.1"/>
    <property type="molecule type" value="Genomic_DNA"/>
</dbReference>
<evidence type="ECO:0000313" key="1">
    <source>
        <dbReference type="EMBL" id="MBA9001435.1"/>
    </source>
</evidence>